<feature type="compositionally biased region" description="Basic and acidic residues" evidence="1">
    <location>
        <begin position="136"/>
        <end position="146"/>
    </location>
</feature>
<accession>A0A0K0DGB7</accession>
<dbReference type="Proteomes" id="UP000035642">
    <property type="component" value="Unassembled WGS sequence"/>
</dbReference>
<evidence type="ECO:0000313" key="3">
    <source>
        <dbReference type="WBParaSite" id="ACAC_0001011801-mRNA-1"/>
    </source>
</evidence>
<name>A0A0K0DGB7_ANGCA</name>
<keyword evidence="2" id="KW-1185">Reference proteome</keyword>
<sequence length="173" mass="19886">MDFRGDITTISESLDESELLESSLSCFNRLRAGPRVESTSKIVPAALPFPSPFLALFRNHDLSPYHELQYFLDQESNHEDEEKVYYPRVLEQELEEVEEIPQNYVPNEHLLQSKNYLVCITEKIYLSIKHIQKEKPRDASGKRAEAEVDGGPFDELMQAVAPKTSGTRKPDWC</sequence>
<reference evidence="2" key="1">
    <citation type="submission" date="2012-09" db="EMBL/GenBank/DDBJ databases">
        <authorList>
            <person name="Martin A.A."/>
        </authorList>
    </citation>
    <scope>NUCLEOTIDE SEQUENCE</scope>
</reference>
<evidence type="ECO:0000313" key="2">
    <source>
        <dbReference type="Proteomes" id="UP000035642"/>
    </source>
</evidence>
<protein>
    <submittedName>
        <fullName evidence="3">Intraflagellar transport protein 52 homolog</fullName>
    </submittedName>
</protein>
<dbReference type="WBParaSite" id="ACAC_0001011801-mRNA-1">
    <property type="protein sequence ID" value="ACAC_0001011801-mRNA-1"/>
    <property type="gene ID" value="ACAC_0001011801"/>
</dbReference>
<proteinExistence type="predicted"/>
<reference evidence="3" key="2">
    <citation type="submission" date="2017-02" db="UniProtKB">
        <authorList>
            <consortium name="WormBaseParasite"/>
        </authorList>
    </citation>
    <scope>IDENTIFICATION</scope>
</reference>
<feature type="region of interest" description="Disordered" evidence="1">
    <location>
        <begin position="136"/>
        <end position="155"/>
    </location>
</feature>
<organism evidence="2 3">
    <name type="scientific">Angiostrongylus cantonensis</name>
    <name type="common">Rat lungworm</name>
    <dbReference type="NCBI Taxonomy" id="6313"/>
    <lineage>
        <taxon>Eukaryota</taxon>
        <taxon>Metazoa</taxon>
        <taxon>Ecdysozoa</taxon>
        <taxon>Nematoda</taxon>
        <taxon>Chromadorea</taxon>
        <taxon>Rhabditida</taxon>
        <taxon>Rhabditina</taxon>
        <taxon>Rhabditomorpha</taxon>
        <taxon>Strongyloidea</taxon>
        <taxon>Metastrongylidae</taxon>
        <taxon>Angiostrongylus</taxon>
    </lineage>
</organism>
<dbReference type="AlphaFoldDB" id="A0A0K0DGB7"/>
<evidence type="ECO:0000256" key="1">
    <source>
        <dbReference type="SAM" id="MobiDB-lite"/>
    </source>
</evidence>